<dbReference type="SUPFAM" id="SSF56925">
    <property type="entry name" value="OMPA-like"/>
    <property type="match status" value="1"/>
</dbReference>
<evidence type="ECO:0000313" key="4">
    <source>
        <dbReference type="EMBL" id="TQV66551.1"/>
    </source>
</evidence>
<evidence type="ECO:0000313" key="5">
    <source>
        <dbReference type="Proteomes" id="UP000315816"/>
    </source>
</evidence>
<dbReference type="EMBL" id="VICH01000009">
    <property type="protein sequence ID" value="TQV66551.1"/>
    <property type="molecule type" value="Genomic_DNA"/>
</dbReference>
<evidence type="ECO:0000256" key="1">
    <source>
        <dbReference type="ARBA" id="ARBA00022729"/>
    </source>
</evidence>
<dbReference type="Proteomes" id="UP000315816">
    <property type="component" value="Unassembled WGS sequence"/>
</dbReference>
<evidence type="ECO:0000259" key="3">
    <source>
        <dbReference type="Pfam" id="PF13505"/>
    </source>
</evidence>
<keyword evidence="5" id="KW-1185">Reference proteome</keyword>
<dbReference type="Pfam" id="PF13505">
    <property type="entry name" value="OMP_b-brl"/>
    <property type="match status" value="1"/>
</dbReference>
<dbReference type="InterPro" id="IPR011250">
    <property type="entry name" value="OMP/PagP_B-barrel"/>
</dbReference>
<protein>
    <submittedName>
        <fullName evidence="4">Porin family protein</fullName>
    </submittedName>
</protein>
<proteinExistence type="predicted"/>
<feature type="chain" id="PRO_5021777186" evidence="2">
    <location>
        <begin position="22"/>
        <end position="171"/>
    </location>
</feature>
<comment type="caution">
    <text evidence="4">The sequence shown here is derived from an EMBL/GenBank/DDBJ whole genome shotgun (WGS) entry which is preliminary data.</text>
</comment>
<keyword evidence="1 2" id="KW-0732">Signal</keyword>
<feature type="signal peptide" evidence="2">
    <location>
        <begin position="1"/>
        <end position="21"/>
    </location>
</feature>
<accession>A0A545SNL6</accession>
<dbReference type="Gene3D" id="2.40.160.20">
    <property type="match status" value="1"/>
</dbReference>
<sequence>MKKLAAVVLALSSTLPLAATAEDWSGIYGGAEVGISKPASGLSSGNGTTYGGFVGYNLDMGGSVAGAELGYSNPDQTLSSGAELKNQIKVKARYGLKLSDAGLAYGTVGYLRSGVSTGGHATGYLLGVGYDHKVSDNMFVGAEYSHNRYESLPGGGEAISNQLGLRVGLNF</sequence>
<reference evidence="4 5" key="1">
    <citation type="submission" date="2019-06" db="EMBL/GenBank/DDBJ databases">
        <title>A novel species of marine bacteria.</title>
        <authorList>
            <person name="Wang Y."/>
        </authorList>
    </citation>
    <scope>NUCLEOTIDE SEQUENCE [LARGE SCALE GENOMIC DNA]</scope>
    <source>
        <strain evidence="4 5">MA1-10</strain>
    </source>
</reference>
<dbReference type="AlphaFoldDB" id="A0A545SNL6"/>
<dbReference type="InterPro" id="IPR027385">
    <property type="entry name" value="Beta-barrel_OMP"/>
</dbReference>
<evidence type="ECO:0000256" key="2">
    <source>
        <dbReference type="SAM" id="SignalP"/>
    </source>
</evidence>
<name>A0A545SNL6_9RHOB</name>
<feature type="domain" description="Outer membrane protein beta-barrel" evidence="3">
    <location>
        <begin position="8"/>
        <end position="171"/>
    </location>
</feature>
<dbReference type="RefSeq" id="WP_142854215.1">
    <property type="nucleotide sequence ID" value="NZ_FXWW01000005.1"/>
</dbReference>
<gene>
    <name evidence="4" type="ORF">FIL88_12540</name>
</gene>
<dbReference type="OrthoDB" id="268975at2"/>
<organism evidence="4 5">
    <name type="scientific">Aliiroseovarius halocynthiae</name>
    <dbReference type="NCBI Taxonomy" id="985055"/>
    <lineage>
        <taxon>Bacteria</taxon>
        <taxon>Pseudomonadati</taxon>
        <taxon>Pseudomonadota</taxon>
        <taxon>Alphaproteobacteria</taxon>
        <taxon>Rhodobacterales</taxon>
        <taxon>Paracoccaceae</taxon>
        <taxon>Aliiroseovarius</taxon>
    </lineage>
</organism>